<feature type="transmembrane region" description="Helical" evidence="1">
    <location>
        <begin position="21"/>
        <end position="48"/>
    </location>
</feature>
<proteinExistence type="predicted"/>
<dbReference type="GeneID" id="3504305"/>
<dbReference type="EMBL" id="AAHF01000015">
    <property type="protein sequence ID" value="EAL84781.1"/>
    <property type="molecule type" value="Genomic_DNA"/>
</dbReference>
<dbReference type="RefSeq" id="XP_746819.1">
    <property type="nucleotide sequence ID" value="XM_741726.1"/>
</dbReference>
<sequence length="264" mass="29578">MQYPPNLSLNLGPYSRCEKSCGVLITGLALQLSVLTFAALTTFFPLWTGEFSHDNLRSRLVFFSFTCAGTLLLSLSLWWTAYTIGKPEISRVYKPKEDSQQTFVVWAQRENDDLGTEACIIIKKIEKELISAHRNLGTFPSQNIVISYISAFFLIVGFLIQSVGLSTMHWPTQSLQLLAISAMFGLRYWLHKQTIPDGIKLQYNQDDGPKKEFNTGKAEKEVMALLPPAAPAGDIVRWISQQKREVSTGKSGNLFEYGPCANSK</sequence>
<keyword evidence="3" id="KW-1185">Reference proteome</keyword>
<dbReference type="Proteomes" id="UP000002530">
    <property type="component" value="Unassembled WGS sequence"/>
</dbReference>
<comment type="caution">
    <text evidence="2">The sequence shown here is derived from an EMBL/GenBank/DDBJ whole genome shotgun (WGS) entry which is preliminary data.</text>
</comment>
<evidence type="ECO:0000313" key="3">
    <source>
        <dbReference type="Proteomes" id="UP000002530"/>
    </source>
</evidence>
<organism evidence="2 3">
    <name type="scientific">Aspergillus fumigatus (strain ATCC MYA-4609 / CBS 101355 / FGSC A1100 / Af293)</name>
    <name type="common">Neosartorya fumigata</name>
    <dbReference type="NCBI Taxonomy" id="330879"/>
    <lineage>
        <taxon>Eukaryota</taxon>
        <taxon>Fungi</taxon>
        <taxon>Dikarya</taxon>
        <taxon>Ascomycota</taxon>
        <taxon>Pezizomycotina</taxon>
        <taxon>Eurotiomycetes</taxon>
        <taxon>Eurotiomycetidae</taxon>
        <taxon>Eurotiales</taxon>
        <taxon>Aspergillaceae</taxon>
        <taxon>Aspergillus</taxon>
        <taxon>Aspergillus subgen. Fumigati</taxon>
    </lineage>
</organism>
<dbReference type="HOGENOM" id="CLU_1053663_0_0_1"/>
<dbReference type="OrthoDB" id="7464126at2759"/>
<protein>
    <submittedName>
        <fullName evidence="2">Uncharacterized protein</fullName>
    </submittedName>
</protein>
<name>Q4WAF5_ASPFU</name>
<gene>
    <name evidence="2" type="ORF">AFUA_7G01130</name>
</gene>
<dbReference type="AlphaFoldDB" id="Q4WAF5"/>
<accession>Q4WAF5</accession>
<keyword evidence="1" id="KW-0472">Membrane</keyword>
<feature type="transmembrane region" description="Helical" evidence="1">
    <location>
        <begin position="60"/>
        <end position="81"/>
    </location>
</feature>
<dbReference type="InParanoid" id="Q4WAF5"/>
<reference evidence="2 3" key="1">
    <citation type="journal article" date="2005" name="Nature">
        <title>Genomic sequence of the pathogenic and allergenic filamentous fungus Aspergillus fumigatus.</title>
        <authorList>
            <person name="Nierman W.C."/>
            <person name="Pain A."/>
            <person name="Anderson M.J."/>
            <person name="Wortman J.R."/>
            <person name="Kim H.S."/>
            <person name="Arroyo J."/>
            <person name="Berriman M."/>
            <person name="Abe K."/>
            <person name="Archer D.B."/>
            <person name="Bermejo C."/>
            <person name="Bennett J."/>
            <person name="Bowyer P."/>
            <person name="Chen D."/>
            <person name="Collins M."/>
            <person name="Coulsen R."/>
            <person name="Davies R."/>
            <person name="Dyer P.S."/>
            <person name="Farman M."/>
            <person name="Fedorova N."/>
            <person name="Fedorova N."/>
            <person name="Feldblyum T.V."/>
            <person name="Fischer R."/>
            <person name="Fosker N."/>
            <person name="Fraser A."/>
            <person name="Garcia J.L."/>
            <person name="Garcia M.J."/>
            <person name="Goble A."/>
            <person name="Goldman G.H."/>
            <person name="Gomi K."/>
            <person name="Griffith-Jones S."/>
            <person name="Gwilliam R."/>
            <person name="Haas B."/>
            <person name="Haas H."/>
            <person name="Harris D."/>
            <person name="Horiuchi H."/>
            <person name="Huang J."/>
            <person name="Humphray S."/>
            <person name="Jimenez J."/>
            <person name="Keller N."/>
            <person name="Khouri H."/>
            <person name="Kitamoto K."/>
            <person name="Kobayashi T."/>
            <person name="Konzack S."/>
            <person name="Kulkarni R."/>
            <person name="Kumagai T."/>
            <person name="Lafon A."/>
            <person name="Latge J.P."/>
            <person name="Li W."/>
            <person name="Lord A."/>
            <person name="Lu C."/>
            <person name="Majoros W.H."/>
            <person name="May G.S."/>
            <person name="Miller B.L."/>
            <person name="Mohamoud Y."/>
            <person name="Molina M."/>
            <person name="Monod M."/>
            <person name="Mouyna I."/>
            <person name="Mulligan S."/>
            <person name="Murphy L."/>
            <person name="O'Neil S."/>
            <person name="Paulsen I."/>
            <person name="Penalva M.A."/>
            <person name="Pertea M."/>
            <person name="Price C."/>
            <person name="Pritchard B.L."/>
            <person name="Quail M.A."/>
            <person name="Rabbinowitsch E."/>
            <person name="Rawlins N."/>
            <person name="Rajandream M.A."/>
            <person name="Reichard U."/>
            <person name="Renauld H."/>
            <person name="Robson G.D."/>
            <person name="Rodriguez de Cordoba S."/>
            <person name="Rodriguez-Pena J.M."/>
            <person name="Ronning C.M."/>
            <person name="Rutter S."/>
            <person name="Salzberg S.L."/>
            <person name="Sanchez M."/>
            <person name="Sanchez-Ferrero J.C."/>
            <person name="Saunders D."/>
            <person name="Seeger K."/>
            <person name="Squares R."/>
            <person name="Squares S."/>
            <person name="Takeuchi M."/>
            <person name="Tekaia F."/>
            <person name="Turner G."/>
            <person name="Vazquez de Aldana C.R."/>
            <person name="Weidman J."/>
            <person name="White O."/>
            <person name="Woodward J."/>
            <person name="Yu J.H."/>
            <person name="Fraser C."/>
            <person name="Galagan J.E."/>
            <person name="Asai K."/>
            <person name="Machida M."/>
            <person name="Hall N."/>
            <person name="Barrell B."/>
            <person name="Denning D.W."/>
        </authorList>
    </citation>
    <scope>NUCLEOTIDE SEQUENCE [LARGE SCALE GENOMIC DNA]</scope>
    <source>
        <strain evidence="2 3">Af293</strain>
    </source>
</reference>
<feature type="transmembrane region" description="Helical" evidence="1">
    <location>
        <begin position="144"/>
        <end position="164"/>
    </location>
</feature>
<keyword evidence="1" id="KW-1133">Transmembrane helix</keyword>
<evidence type="ECO:0000256" key="1">
    <source>
        <dbReference type="SAM" id="Phobius"/>
    </source>
</evidence>
<keyword evidence="1" id="KW-0812">Transmembrane</keyword>
<evidence type="ECO:0000313" key="2">
    <source>
        <dbReference type="EMBL" id="EAL84781.1"/>
    </source>
</evidence>
<dbReference type="KEGG" id="afm:AFUA_7G01130"/>